<evidence type="ECO:0000256" key="6">
    <source>
        <dbReference type="ARBA" id="ARBA00048875"/>
    </source>
</evidence>
<evidence type="ECO:0000256" key="4">
    <source>
        <dbReference type="ARBA" id="ARBA00022917"/>
    </source>
</evidence>
<dbReference type="EnsemblMetazoa" id="XM_021050722.2">
    <property type="protein sequence ID" value="XP_020906381.1"/>
    <property type="gene ID" value="LOC110244514"/>
</dbReference>
<keyword evidence="4 7" id="KW-0648">Protein biosynthesis</keyword>
<evidence type="ECO:0000313" key="8">
    <source>
        <dbReference type="EnsemblMetazoa" id="XP_020906381.1"/>
    </source>
</evidence>
<keyword evidence="3 7" id="KW-0378">Hydrolase</keyword>
<dbReference type="NCBIfam" id="TIGR00079">
    <property type="entry name" value="pept_deformyl"/>
    <property type="match status" value="1"/>
</dbReference>
<dbReference type="PRINTS" id="PR01576">
    <property type="entry name" value="PDEFORMYLASE"/>
</dbReference>
<organism evidence="8 9">
    <name type="scientific">Exaiptasia diaphana</name>
    <name type="common">Tropical sea anemone</name>
    <name type="synonym">Aiptasia pulchella</name>
    <dbReference type="NCBI Taxonomy" id="2652724"/>
    <lineage>
        <taxon>Eukaryota</taxon>
        <taxon>Metazoa</taxon>
        <taxon>Cnidaria</taxon>
        <taxon>Anthozoa</taxon>
        <taxon>Hexacorallia</taxon>
        <taxon>Actiniaria</taxon>
        <taxon>Aiptasiidae</taxon>
        <taxon>Exaiptasia</taxon>
    </lineage>
</organism>
<sequence>MSNFPKLNLRVAKILTSMSSMRSPVKVRQVGDPVLRNIAKPVDKDYIQTSEFKKLTDTMVKTMRTSKGVGIAAPQIGESLQVFAMEFPEKNLHALRKRGIKEEILQAMELSAFPLKIFINPEFQVVDSTVTEFPEGCVSIPGFKGIVPRYRAVELQATDVDGKEISWKVYGWPARIIQHEIDHLNGTLYIDKMKPETFENLYWKLNA</sequence>
<evidence type="ECO:0000313" key="9">
    <source>
        <dbReference type="Proteomes" id="UP000887567"/>
    </source>
</evidence>
<dbReference type="PANTHER" id="PTHR10458:SF2">
    <property type="entry name" value="PEPTIDE DEFORMYLASE, MITOCHONDRIAL"/>
    <property type="match status" value="1"/>
</dbReference>
<dbReference type="Pfam" id="PF01327">
    <property type="entry name" value="Pep_deformylase"/>
    <property type="match status" value="1"/>
</dbReference>
<dbReference type="FunFam" id="3.90.45.10:FF:000003">
    <property type="entry name" value="Peptide deformylase"/>
    <property type="match status" value="1"/>
</dbReference>
<protein>
    <recommendedName>
        <fullName evidence="7">Peptide deformylase</fullName>
        <ecNumber evidence="7">3.5.1.88</ecNumber>
    </recommendedName>
</protein>
<comment type="catalytic activity">
    <reaction evidence="6 7">
        <text>N-terminal N-formyl-L-methionyl-[peptide] + H2O = N-terminal L-methionyl-[peptide] + formate</text>
        <dbReference type="Rhea" id="RHEA:24420"/>
        <dbReference type="Rhea" id="RHEA-COMP:10639"/>
        <dbReference type="Rhea" id="RHEA-COMP:10640"/>
        <dbReference type="ChEBI" id="CHEBI:15377"/>
        <dbReference type="ChEBI" id="CHEBI:15740"/>
        <dbReference type="ChEBI" id="CHEBI:49298"/>
        <dbReference type="ChEBI" id="CHEBI:64731"/>
        <dbReference type="EC" id="3.5.1.88"/>
    </reaction>
</comment>
<dbReference type="NCBIfam" id="NF001159">
    <property type="entry name" value="PRK00150.1-3"/>
    <property type="match status" value="1"/>
</dbReference>
<evidence type="ECO:0000256" key="5">
    <source>
        <dbReference type="ARBA" id="ARBA00037114"/>
    </source>
</evidence>
<dbReference type="InterPro" id="IPR036821">
    <property type="entry name" value="Peptide_deformylase_sf"/>
</dbReference>
<evidence type="ECO:0000256" key="7">
    <source>
        <dbReference type="RuleBase" id="RU362111"/>
    </source>
</evidence>
<dbReference type="OMA" id="ILYPMRI"/>
<dbReference type="PIRSF" id="PIRSF004749">
    <property type="entry name" value="Pep_def"/>
    <property type="match status" value="1"/>
</dbReference>
<dbReference type="OrthoDB" id="276063at2759"/>
<keyword evidence="9" id="KW-1185">Reference proteome</keyword>
<proteinExistence type="inferred from homology"/>
<dbReference type="GO" id="GO:0005739">
    <property type="term" value="C:mitochondrion"/>
    <property type="evidence" value="ECO:0007669"/>
    <property type="project" value="TreeGrafter"/>
</dbReference>
<comment type="similarity">
    <text evidence="1 7">Belongs to the polypeptide deformylase family.</text>
</comment>
<dbReference type="GeneID" id="110244514"/>
<accession>A0A913XKR7</accession>
<dbReference type="GO" id="GO:0046872">
    <property type="term" value="F:metal ion binding"/>
    <property type="evidence" value="ECO:0007669"/>
    <property type="project" value="UniProtKB-KW"/>
</dbReference>
<name>A0A913XKR7_EXADI</name>
<dbReference type="HAMAP" id="MF_00163">
    <property type="entry name" value="Pep_deformylase"/>
    <property type="match status" value="1"/>
</dbReference>
<keyword evidence="2 7" id="KW-0479">Metal-binding</keyword>
<evidence type="ECO:0000256" key="2">
    <source>
        <dbReference type="ARBA" id="ARBA00022723"/>
    </source>
</evidence>
<evidence type="ECO:0000256" key="3">
    <source>
        <dbReference type="ARBA" id="ARBA00022801"/>
    </source>
</evidence>
<dbReference type="GO" id="GO:0006412">
    <property type="term" value="P:translation"/>
    <property type="evidence" value="ECO:0007669"/>
    <property type="project" value="UniProtKB-KW"/>
</dbReference>
<dbReference type="CDD" id="cd00487">
    <property type="entry name" value="Pep_deformylase"/>
    <property type="match status" value="1"/>
</dbReference>
<dbReference type="PANTHER" id="PTHR10458">
    <property type="entry name" value="PEPTIDE DEFORMYLASE"/>
    <property type="match status" value="1"/>
</dbReference>
<comment type="function">
    <text evidence="5 7">Removes the formyl group from the N-terminal Met of newly synthesized proteins.</text>
</comment>
<dbReference type="EC" id="3.5.1.88" evidence="7"/>
<dbReference type="InterPro" id="IPR023635">
    <property type="entry name" value="Peptide_deformylase"/>
</dbReference>
<evidence type="ECO:0000256" key="1">
    <source>
        <dbReference type="ARBA" id="ARBA00010759"/>
    </source>
</evidence>
<dbReference type="KEGG" id="epa:110244514"/>
<dbReference type="SUPFAM" id="SSF56420">
    <property type="entry name" value="Peptide deformylase"/>
    <property type="match status" value="1"/>
</dbReference>
<dbReference type="Proteomes" id="UP000887567">
    <property type="component" value="Unplaced"/>
</dbReference>
<dbReference type="RefSeq" id="XP_020906381.1">
    <property type="nucleotide sequence ID" value="XM_021050722.2"/>
</dbReference>
<reference evidence="8" key="1">
    <citation type="submission" date="2022-11" db="UniProtKB">
        <authorList>
            <consortium name="EnsemblMetazoa"/>
        </authorList>
    </citation>
    <scope>IDENTIFICATION</scope>
</reference>
<dbReference type="GO" id="GO:0042586">
    <property type="term" value="F:peptide deformylase activity"/>
    <property type="evidence" value="ECO:0007669"/>
    <property type="project" value="UniProtKB-EC"/>
</dbReference>
<dbReference type="AlphaFoldDB" id="A0A913XKR7"/>
<dbReference type="Gene3D" id="3.90.45.10">
    <property type="entry name" value="Peptide deformylase"/>
    <property type="match status" value="1"/>
</dbReference>